<dbReference type="Proteomes" id="UP001172159">
    <property type="component" value="Unassembled WGS sequence"/>
</dbReference>
<reference evidence="4" key="1">
    <citation type="submission" date="2023-06" db="EMBL/GenBank/DDBJ databases">
        <title>Genome-scale phylogeny and comparative genomics of the fungal order Sordariales.</title>
        <authorList>
            <consortium name="Lawrence Berkeley National Laboratory"/>
            <person name="Hensen N."/>
            <person name="Bonometti L."/>
            <person name="Westerberg I."/>
            <person name="Brannstrom I.O."/>
            <person name="Guillou S."/>
            <person name="Cros-Aarteil S."/>
            <person name="Calhoun S."/>
            <person name="Haridas S."/>
            <person name="Kuo A."/>
            <person name="Mondo S."/>
            <person name="Pangilinan J."/>
            <person name="Riley R."/>
            <person name="Labutti K."/>
            <person name="Andreopoulos B."/>
            <person name="Lipzen A."/>
            <person name="Chen C."/>
            <person name="Yanf M."/>
            <person name="Daum C."/>
            <person name="Ng V."/>
            <person name="Clum A."/>
            <person name="Steindorff A."/>
            <person name="Ohm R."/>
            <person name="Martin F."/>
            <person name="Silar P."/>
            <person name="Natvig D."/>
            <person name="Lalanne C."/>
            <person name="Gautier V."/>
            <person name="Ament-Velasquez S.L."/>
            <person name="Kruys A."/>
            <person name="Hutchinson M.I."/>
            <person name="Powell A.J."/>
            <person name="Barry K."/>
            <person name="Miller A.N."/>
            <person name="Grigoriev I.V."/>
            <person name="Debuchy R."/>
            <person name="Gladieux P."/>
            <person name="Thoren M.H."/>
            <person name="Johannesson H."/>
        </authorList>
    </citation>
    <scope>NUCLEOTIDE SEQUENCE</scope>
    <source>
        <strain evidence="4">CBS 540.89</strain>
    </source>
</reference>
<proteinExistence type="predicted"/>
<feature type="compositionally biased region" description="Low complexity" evidence="1">
    <location>
        <begin position="291"/>
        <end position="308"/>
    </location>
</feature>
<keyword evidence="3" id="KW-0732">Signal</keyword>
<feature type="signal peptide" evidence="3">
    <location>
        <begin position="1"/>
        <end position="21"/>
    </location>
</feature>
<organism evidence="4 5">
    <name type="scientific">Apiosordaria backusii</name>
    <dbReference type="NCBI Taxonomy" id="314023"/>
    <lineage>
        <taxon>Eukaryota</taxon>
        <taxon>Fungi</taxon>
        <taxon>Dikarya</taxon>
        <taxon>Ascomycota</taxon>
        <taxon>Pezizomycotina</taxon>
        <taxon>Sordariomycetes</taxon>
        <taxon>Sordariomycetidae</taxon>
        <taxon>Sordariales</taxon>
        <taxon>Lasiosphaeriaceae</taxon>
        <taxon>Apiosordaria</taxon>
    </lineage>
</organism>
<keyword evidence="2" id="KW-1133">Transmembrane helix</keyword>
<evidence type="ECO:0000256" key="1">
    <source>
        <dbReference type="SAM" id="MobiDB-lite"/>
    </source>
</evidence>
<feature type="compositionally biased region" description="Low complexity" evidence="1">
    <location>
        <begin position="181"/>
        <end position="190"/>
    </location>
</feature>
<feature type="compositionally biased region" description="Low complexity" evidence="1">
    <location>
        <begin position="203"/>
        <end position="213"/>
    </location>
</feature>
<evidence type="ECO:0000313" key="4">
    <source>
        <dbReference type="EMBL" id="KAK0744742.1"/>
    </source>
</evidence>
<feature type="chain" id="PRO_5041204680" evidence="3">
    <location>
        <begin position="22"/>
        <end position="456"/>
    </location>
</feature>
<evidence type="ECO:0000313" key="5">
    <source>
        <dbReference type="Proteomes" id="UP001172159"/>
    </source>
</evidence>
<gene>
    <name evidence="4" type="ORF">B0T21DRAFT_407822</name>
</gene>
<evidence type="ECO:0000256" key="2">
    <source>
        <dbReference type="SAM" id="Phobius"/>
    </source>
</evidence>
<feature type="compositionally biased region" description="Low complexity" evidence="1">
    <location>
        <begin position="362"/>
        <end position="378"/>
    </location>
</feature>
<feature type="region of interest" description="Disordered" evidence="1">
    <location>
        <begin position="181"/>
        <end position="229"/>
    </location>
</feature>
<protein>
    <submittedName>
        <fullName evidence="4">Uncharacterized protein</fullName>
    </submittedName>
</protein>
<dbReference type="AlphaFoldDB" id="A0AA40ESQ2"/>
<sequence length="456" mass="48113">MAVHSLRWLAAASVWLPVVHSHIAGSEQYNPTSPAETGLAPARVGHLELQQPPAPTPHPRALFQRQSGENTCGFVGEQRVPFTCSANLGAECRVNSAASAIGCCLSTSCNIWTACLPYTSSRLASNRDEDRTMYCSNLDEPECATLVYADGDYSGWTIPLCAATSVVLPIFDITPGSNSGATTGRAGSSGVANPTDGVASPTDSVNDNNNGNNRDLDTSNSNNGNNKTPEEAVASTVNVALIVGAVVGGVGFIAMVGIIIFLIIYCGRRKKRNQEQLGLQSTGAPQNLGPQQQQQQMSTIGPNPTTGSTPPPGQFMGTYPVVDNRPNSMMKPAVQDSVAPMASHITPTGTPALGYNAVVGQQQQQYDSPQQGYGVVSSPPLPVSPQFTGQPVSPQFTGNTNQPVSPQATGYGMYGNQQQQQYQQPQQQPQQGGGYYPNHAVELSTQRGDGQVHEVQ</sequence>
<evidence type="ECO:0000256" key="3">
    <source>
        <dbReference type="SAM" id="SignalP"/>
    </source>
</evidence>
<keyword evidence="5" id="KW-1185">Reference proteome</keyword>
<feature type="region of interest" description="Disordered" evidence="1">
    <location>
        <begin position="280"/>
        <end position="315"/>
    </location>
</feature>
<feature type="transmembrane region" description="Helical" evidence="2">
    <location>
        <begin position="239"/>
        <end position="265"/>
    </location>
</feature>
<name>A0AA40ESQ2_9PEZI</name>
<feature type="compositionally biased region" description="Polar residues" evidence="1">
    <location>
        <begin position="386"/>
        <end position="408"/>
    </location>
</feature>
<feature type="compositionally biased region" description="Polar residues" evidence="1">
    <location>
        <begin position="280"/>
        <end position="290"/>
    </location>
</feature>
<keyword evidence="2" id="KW-0812">Transmembrane</keyword>
<keyword evidence="2" id="KW-0472">Membrane</keyword>
<comment type="caution">
    <text evidence="4">The sequence shown here is derived from an EMBL/GenBank/DDBJ whole genome shotgun (WGS) entry which is preliminary data.</text>
</comment>
<dbReference type="EMBL" id="JAUKTV010000002">
    <property type="protein sequence ID" value="KAK0744742.1"/>
    <property type="molecule type" value="Genomic_DNA"/>
</dbReference>
<accession>A0AA40ESQ2</accession>
<feature type="compositionally biased region" description="Low complexity" evidence="1">
    <location>
        <begin position="417"/>
        <end position="430"/>
    </location>
</feature>
<feature type="region of interest" description="Disordered" evidence="1">
    <location>
        <begin position="362"/>
        <end position="456"/>
    </location>
</feature>